<protein>
    <submittedName>
        <fullName evidence="1">Uncharacterized protein</fullName>
    </submittedName>
</protein>
<dbReference type="Proteomes" id="UP001062846">
    <property type="component" value="Chromosome 9"/>
</dbReference>
<proteinExistence type="predicted"/>
<dbReference type="EMBL" id="CM046396">
    <property type="protein sequence ID" value="KAI8538573.1"/>
    <property type="molecule type" value="Genomic_DNA"/>
</dbReference>
<evidence type="ECO:0000313" key="2">
    <source>
        <dbReference type="Proteomes" id="UP001062846"/>
    </source>
</evidence>
<accession>A0ACC0ME44</accession>
<evidence type="ECO:0000313" key="1">
    <source>
        <dbReference type="EMBL" id="KAI8538573.1"/>
    </source>
</evidence>
<organism evidence="1 2">
    <name type="scientific">Rhododendron molle</name>
    <name type="common">Chinese azalea</name>
    <name type="synonym">Azalea mollis</name>
    <dbReference type="NCBI Taxonomy" id="49168"/>
    <lineage>
        <taxon>Eukaryota</taxon>
        <taxon>Viridiplantae</taxon>
        <taxon>Streptophyta</taxon>
        <taxon>Embryophyta</taxon>
        <taxon>Tracheophyta</taxon>
        <taxon>Spermatophyta</taxon>
        <taxon>Magnoliopsida</taxon>
        <taxon>eudicotyledons</taxon>
        <taxon>Gunneridae</taxon>
        <taxon>Pentapetalae</taxon>
        <taxon>asterids</taxon>
        <taxon>Ericales</taxon>
        <taxon>Ericaceae</taxon>
        <taxon>Ericoideae</taxon>
        <taxon>Rhodoreae</taxon>
        <taxon>Rhododendron</taxon>
    </lineage>
</organism>
<comment type="caution">
    <text evidence="1">The sequence shown here is derived from an EMBL/GenBank/DDBJ whole genome shotgun (WGS) entry which is preliminary data.</text>
</comment>
<gene>
    <name evidence="1" type="ORF">RHMOL_Rhmol09G0114400</name>
</gene>
<name>A0ACC0ME44_RHOML</name>
<sequence>MLVGLCIQMMLLHLGKIGRGNENVTESLMRGANRCLIGRNAYTEDEPYDSAASSKFSSTQVGERIPQSQFNSLEINAPNLKAFNFCGVFKTVSFKHNPLLLEISITLLSDEYVKLPEEETESERVKFFQCLPADIEDMELSSTFLEVMACMTSNGCRCLCSLMRNNHLGN</sequence>
<reference evidence="1" key="1">
    <citation type="submission" date="2022-02" db="EMBL/GenBank/DDBJ databases">
        <title>Plant Genome Project.</title>
        <authorList>
            <person name="Zhang R.-G."/>
        </authorList>
    </citation>
    <scope>NUCLEOTIDE SEQUENCE</scope>
    <source>
        <strain evidence="1">AT1</strain>
    </source>
</reference>
<keyword evidence="2" id="KW-1185">Reference proteome</keyword>